<reference evidence="3" key="1">
    <citation type="submission" date="2017-01" db="EMBL/GenBank/DDBJ databases">
        <authorList>
            <person name="Wang Y."/>
            <person name="White M."/>
            <person name="Kvist S."/>
            <person name="Moncalvo J.-M."/>
        </authorList>
    </citation>
    <scope>NUCLEOTIDE SEQUENCE [LARGE SCALE GENOMIC DNA]</scope>
    <source>
        <strain evidence="3">ID-206-W2</strain>
    </source>
</reference>
<evidence type="ECO:0000313" key="2">
    <source>
        <dbReference type="EMBL" id="OMJ11977.1"/>
    </source>
</evidence>
<feature type="region of interest" description="Disordered" evidence="1">
    <location>
        <begin position="1"/>
        <end position="32"/>
    </location>
</feature>
<gene>
    <name evidence="2" type="ORF">AYI69_g9621</name>
</gene>
<organism evidence="2 3">
    <name type="scientific">Smittium culicis</name>
    <dbReference type="NCBI Taxonomy" id="133412"/>
    <lineage>
        <taxon>Eukaryota</taxon>
        <taxon>Fungi</taxon>
        <taxon>Fungi incertae sedis</taxon>
        <taxon>Zoopagomycota</taxon>
        <taxon>Kickxellomycotina</taxon>
        <taxon>Harpellomycetes</taxon>
        <taxon>Harpellales</taxon>
        <taxon>Legeriomycetaceae</taxon>
        <taxon>Smittium</taxon>
    </lineage>
</organism>
<comment type="caution">
    <text evidence="2">The sequence shown here is derived from an EMBL/GenBank/DDBJ whole genome shotgun (WGS) entry which is preliminary data.</text>
</comment>
<sequence>MNQYNQDFISLEPDSPHLDSNAEPTIPNLSGRLNTPLNSSNYQNVSSAVDSLPGGFSRNTLDESVMDSIVIFYFYLHIRKYTFDLK</sequence>
<dbReference type="OrthoDB" id="411251at2759"/>
<proteinExistence type="predicted"/>
<accession>A0A1R1XBI8</accession>
<dbReference type="EMBL" id="LSSM01005772">
    <property type="protein sequence ID" value="OMJ11977.1"/>
    <property type="molecule type" value="Genomic_DNA"/>
</dbReference>
<protein>
    <submittedName>
        <fullName evidence="2">Uncharacterized protein</fullName>
    </submittedName>
</protein>
<evidence type="ECO:0000313" key="3">
    <source>
        <dbReference type="Proteomes" id="UP000187429"/>
    </source>
</evidence>
<evidence type="ECO:0000256" key="1">
    <source>
        <dbReference type="SAM" id="MobiDB-lite"/>
    </source>
</evidence>
<dbReference type="AlphaFoldDB" id="A0A1R1XBI8"/>
<keyword evidence="3" id="KW-1185">Reference proteome</keyword>
<dbReference type="Proteomes" id="UP000187429">
    <property type="component" value="Unassembled WGS sequence"/>
</dbReference>
<name>A0A1R1XBI8_9FUNG</name>